<dbReference type="PANTHER" id="PTHR35667:SF1">
    <property type="entry name" value="LEUKEMIA NUP98 FUSION PARTNER 1"/>
    <property type="match status" value="1"/>
</dbReference>
<comment type="caution">
    <text evidence="2">The sequence shown here is derived from an EMBL/GenBank/DDBJ whole genome shotgun (WGS) entry which is preliminary data.</text>
</comment>
<dbReference type="InterPro" id="IPR013083">
    <property type="entry name" value="Znf_RING/FYVE/PHD"/>
</dbReference>
<dbReference type="PANTHER" id="PTHR35667">
    <property type="entry name" value="LEUKEMIA NUP98 FUSION PARTNER 1"/>
    <property type="match status" value="1"/>
</dbReference>
<feature type="region of interest" description="Disordered" evidence="1">
    <location>
        <begin position="1"/>
        <end position="50"/>
    </location>
</feature>
<dbReference type="Gene3D" id="3.30.40.10">
    <property type="entry name" value="Zinc/RING finger domain, C3HC4 (zinc finger)"/>
    <property type="match status" value="1"/>
</dbReference>
<protein>
    <recommendedName>
        <fullName evidence="4">Leukemia NUP98 fusion partner 1</fullName>
    </recommendedName>
</protein>
<evidence type="ECO:0000313" key="2">
    <source>
        <dbReference type="EMBL" id="KAK9973406.1"/>
    </source>
</evidence>
<feature type="compositionally biased region" description="Basic residues" evidence="1">
    <location>
        <begin position="28"/>
        <end position="38"/>
    </location>
</feature>
<feature type="region of interest" description="Disordered" evidence="1">
    <location>
        <begin position="172"/>
        <end position="197"/>
    </location>
</feature>
<evidence type="ECO:0008006" key="4">
    <source>
        <dbReference type="Google" id="ProtNLM"/>
    </source>
</evidence>
<sequence length="214" mass="24840">MDNEEDDDGNFTKWMSSYWGHGDENSKERKRSFRRPSRNKADRRASLPSMSQLEAMQLSHLHANNMAPLPVHLKSREEKEVHSHPRARRVSSDENSRTKVGGPECHITTIPELSECLEKRLRFHNQKTISIGDSDSICLICHEELRNGRGGIQELNCSHHFHKETVLTKWPEHRTRPRSGSSAPACERGKETPFCPGQEEYRLPRRQLSLRRQR</sequence>
<evidence type="ECO:0000313" key="3">
    <source>
        <dbReference type="Proteomes" id="UP001479290"/>
    </source>
</evidence>
<reference evidence="2 3" key="1">
    <citation type="submission" date="2024-05" db="EMBL/GenBank/DDBJ databases">
        <title>A high-quality chromosomal-level genome assembly of Topmouth culter (Culter alburnus).</title>
        <authorList>
            <person name="Zhao H."/>
        </authorList>
    </citation>
    <scope>NUCLEOTIDE SEQUENCE [LARGE SCALE GENOMIC DNA]</scope>
    <source>
        <strain evidence="2">CATC2023</strain>
        <tissue evidence="2">Muscle</tissue>
    </source>
</reference>
<name>A0AAW2AKQ9_CULAL</name>
<evidence type="ECO:0000256" key="1">
    <source>
        <dbReference type="SAM" id="MobiDB-lite"/>
    </source>
</evidence>
<gene>
    <name evidence="2" type="ORF">ABG768_024141</name>
</gene>
<organism evidence="2 3">
    <name type="scientific">Culter alburnus</name>
    <name type="common">Topmouth culter</name>
    <dbReference type="NCBI Taxonomy" id="194366"/>
    <lineage>
        <taxon>Eukaryota</taxon>
        <taxon>Metazoa</taxon>
        <taxon>Chordata</taxon>
        <taxon>Craniata</taxon>
        <taxon>Vertebrata</taxon>
        <taxon>Euteleostomi</taxon>
        <taxon>Actinopterygii</taxon>
        <taxon>Neopterygii</taxon>
        <taxon>Teleostei</taxon>
        <taxon>Ostariophysi</taxon>
        <taxon>Cypriniformes</taxon>
        <taxon>Xenocyprididae</taxon>
        <taxon>Xenocypridinae</taxon>
        <taxon>Culter</taxon>
    </lineage>
</organism>
<keyword evidence="3" id="KW-1185">Reference proteome</keyword>
<proteinExistence type="predicted"/>
<accession>A0AAW2AKQ9</accession>
<dbReference type="InterPro" id="IPR029280">
    <property type="entry name" value="LNP1"/>
</dbReference>
<dbReference type="Proteomes" id="UP001479290">
    <property type="component" value="Unassembled WGS sequence"/>
</dbReference>
<dbReference type="Pfam" id="PF15419">
    <property type="entry name" value="LNP1"/>
    <property type="match status" value="1"/>
</dbReference>
<dbReference type="EMBL" id="JAWDJR010000006">
    <property type="protein sequence ID" value="KAK9973406.1"/>
    <property type="molecule type" value="Genomic_DNA"/>
</dbReference>
<dbReference type="AlphaFoldDB" id="A0AAW2AKQ9"/>
<feature type="region of interest" description="Disordered" evidence="1">
    <location>
        <begin position="77"/>
        <end position="104"/>
    </location>
</feature>